<proteinExistence type="predicted"/>
<organism evidence="1 2">
    <name type="scientific">Flavobacterium beibuense F44-8</name>
    <dbReference type="NCBI Taxonomy" id="1406840"/>
    <lineage>
        <taxon>Bacteria</taxon>
        <taxon>Pseudomonadati</taxon>
        <taxon>Bacteroidota</taxon>
        <taxon>Flavobacteriia</taxon>
        <taxon>Flavobacteriales</taxon>
        <taxon>Flavobacteriaceae</taxon>
        <taxon>Flavobacterium</taxon>
    </lineage>
</organism>
<protein>
    <recommendedName>
        <fullName evidence="3">Lipoprotein</fullName>
    </recommendedName>
</protein>
<reference evidence="1 2" key="1">
    <citation type="submission" date="2013-09" db="EMBL/GenBank/DDBJ databases">
        <authorList>
            <person name="Zeng Z."/>
            <person name="Chen C."/>
        </authorList>
    </citation>
    <scope>NUCLEOTIDE SEQUENCE [LARGE SCALE GENOMIC DNA]</scope>
    <source>
        <strain evidence="1 2">F44-8</strain>
    </source>
</reference>
<dbReference type="EMBL" id="JRLV01000003">
    <property type="protein sequence ID" value="KGO83665.1"/>
    <property type="molecule type" value="Genomic_DNA"/>
</dbReference>
<comment type="caution">
    <text evidence="1">The sequence shown here is derived from an EMBL/GenBank/DDBJ whole genome shotgun (WGS) entry which is preliminary data.</text>
</comment>
<name>A0A0A2M5V8_9FLAO</name>
<keyword evidence="2" id="KW-1185">Reference proteome</keyword>
<accession>A0A0A2M5V8</accession>
<dbReference type="Proteomes" id="UP000030129">
    <property type="component" value="Unassembled WGS sequence"/>
</dbReference>
<dbReference type="eggNOG" id="ENOG5033D4Y">
    <property type="taxonomic scope" value="Bacteria"/>
</dbReference>
<dbReference type="STRING" id="1406840.Q763_03610"/>
<sequence length="225" mass="26394">MKVKTLFFGALFVLISCKESSMMEDYGVRFYFNEPQPVNDSDLKSFPAKYRGIYATTDEVRELHIDEKDIYYKYFLNGEITKSELETLTDSVTYNNGKLTVVSPDESIVYDTEEKGDTIFFHKQIMDTVFSLSKRQIAKRFKGQLVLSEKDSVYWSARILSIHNDTLFWKYFKDKSDFKKLKALVNDIRTDEDTLKVYLNPSRKEFAKILSLEPSGYNKYLKKKD</sequence>
<dbReference type="PROSITE" id="PS51257">
    <property type="entry name" value="PROKAR_LIPOPROTEIN"/>
    <property type="match status" value="1"/>
</dbReference>
<dbReference type="AlphaFoldDB" id="A0A0A2M5V8"/>
<gene>
    <name evidence="1" type="ORF">Q763_03610</name>
</gene>
<evidence type="ECO:0000313" key="2">
    <source>
        <dbReference type="Proteomes" id="UP000030129"/>
    </source>
</evidence>
<evidence type="ECO:0000313" key="1">
    <source>
        <dbReference type="EMBL" id="KGO83665.1"/>
    </source>
</evidence>
<evidence type="ECO:0008006" key="3">
    <source>
        <dbReference type="Google" id="ProtNLM"/>
    </source>
</evidence>
<dbReference type="RefSeq" id="WP_035131246.1">
    <property type="nucleotide sequence ID" value="NZ_JRLV01000003.1"/>
</dbReference>